<dbReference type="InterPro" id="IPR006282">
    <property type="entry name" value="Thi_PPkinase"/>
</dbReference>
<dbReference type="Gene3D" id="3.40.50.10240">
    <property type="entry name" value="Thiamin pyrophosphokinase, catalytic domain"/>
    <property type="match status" value="1"/>
</dbReference>
<feature type="domain" description="Thiamin pyrophosphokinase thiamin-binding" evidence="6">
    <location>
        <begin position="155"/>
        <end position="213"/>
    </location>
</feature>
<dbReference type="SUPFAM" id="SSF63999">
    <property type="entry name" value="Thiamin pyrophosphokinase, catalytic domain"/>
    <property type="match status" value="1"/>
</dbReference>
<keyword evidence="3 8" id="KW-0418">Kinase</keyword>
<dbReference type="OrthoDB" id="9804377at2"/>
<dbReference type="SMART" id="SM00983">
    <property type="entry name" value="TPK_B1_binding"/>
    <property type="match status" value="1"/>
</dbReference>
<dbReference type="Proteomes" id="UP000288943">
    <property type="component" value="Chromosome"/>
</dbReference>
<dbReference type="CDD" id="cd07995">
    <property type="entry name" value="TPK"/>
    <property type="match status" value="1"/>
</dbReference>
<dbReference type="EC" id="2.7.6.2" evidence="5"/>
<dbReference type="KEGG" id="pchi:PC41400_04635"/>
<dbReference type="InterPro" id="IPR036371">
    <property type="entry name" value="TPK_B1-bd_sf"/>
</dbReference>
<name>A0A410WRF9_9BACL</name>
<dbReference type="GO" id="GO:0005524">
    <property type="term" value="F:ATP binding"/>
    <property type="evidence" value="ECO:0007669"/>
    <property type="project" value="UniProtKB-KW"/>
</dbReference>
<evidence type="ECO:0000313" key="10">
    <source>
        <dbReference type="Proteomes" id="UP001527202"/>
    </source>
</evidence>
<evidence type="ECO:0000256" key="4">
    <source>
        <dbReference type="ARBA" id="ARBA00022840"/>
    </source>
</evidence>
<evidence type="ECO:0000313" key="9">
    <source>
        <dbReference type="Proteomes" id="UP000288943"/>
    </source>
</evidence>
<dbReference type="Proteomes" id="UP001527202">
    <property type="component" value="Unassembled WGS sequence"/>
</dbReference>
<dbReference type="GeneID" id="95374098"/>
<protein>
    <recommendedName>
        <fullName evidence="5">Thiamine diphosphokinase</fullName>
        <ecNumber evidence="5">2.7.6.2</ecNumber>
    </recommendedName>
</protein>
<keyword evidence="2" id="KW-0547">Nucleotide-binding</keyword>
<dbReference type="InterPro" id="IPR053149">
    <property type="entry name" value="TPK"/>
</dbReference>
<dbReference type="EMBL" id="CP026520">
    <property type="protein sequence ID" value="QAV17008.1"/>
    <property type="molecule type" value="Genomic_DNA"/>
</dbReference>
<dbReference type="InterPro" id="IPR007371">
    <property type="entry name" value="TPK_catalytic"/>
</dbReference>
<dbReference type="Pfam" id="PF04263">
    <property type="entry name" value="TPK_catalytic"/>
    <property type="match status" value="1"/>
</dbReference>
<reference evidence="7 10" key="2">
    <citation type="submission" date="2022-05" db="EMBL/GenBank/DDBJ databases">
        <title>Genome Sequencing of Bee-Associated Microbes.</title>
        <authorList>
            <person name="Dunlap C."/>
        </authorList>
    </citation>
    <scope>NUCLEOTIDE SEQUENCE [LARGE SCALE GENOMIC DNA]</scope>
    <source>
        <strain evidence="7 10">NRRL B-23120</strain>
    </source>
</reference>
<dbReference type="InterPro" id="IPR036759">
    <property type="entry name" value="TPK_catalytic_sf"/>
</dbReference>
<organism evidence="8 9">
    <name type="scientific">Paenibacillus chitinolyticus</name>
    <dbReference type="NCBI Taxonomy" id="79263"/>
    <lineage>
        <taxon>Bacteria</taxon>
        <taxon>Bacillati</taxon>
        <taxon>Bacillota</taxon>
        <taxon>Bacilli</taxon>
        <taxon>Bacillales</taxon>
        <taxon>Paenibacillaceae</taxon>
        <taxon>Paenibacillus</taxon>
    </lineage>
</organism>
<dbReference type="RefSeq" id="WP_042234176.1">
    <property type="nucleotide sequence ID" value="NZ_CP026520.1"/>
</dbReference>
<dbReference type="SUPFAM" id="SSF63862">
    <property type="entry name" value="Thiamin pyrophosphokinase, substrate-binding domain"/>
    <property type="match status" value="1"/>
</dbReference>
<evidence type="ECO:0000313" key="7">
    <source>
        <dbReference type="EMBL" id="MCY9598799.1"/>
    </source>
</evidence>
<evidence type="ECO:0000256" key="5">
    <source>
        <dbReference type="NCBIfam" id="TIGR01378"/>
    </source>
</evidence>
<reference evidence="8 9" key="1">
    <citation type="submission" date="2018-01" db="EMBL/GenBank/DDBJ databases">
        <title>The whole genome sequencing and assembly of Paenibacillus chitinolyticus KCCM 41400 strain.</title>
        <authorList>
            <person name="Kim J.-Y."/>
            <person name="Park M.-K."/>
            <person name="Lee Y.-J."/>
            <person name="Yi H."/>
            <person name="Bahn Y.-S."/>
            <person name="Kim J.F."/>
            <person name="Lee D.-W."/>
        </authorList>
    </citation>
    <scope>NUCLEOTIDE SEQUENCE [LARGE SCALE GENOMIC DNA]</scope>
    <source>
        <strain evidence="8 9">KCCM 41400</strain>
    </source>
</reference>
<dbReference type="GO" id="GO:0004788">
    <property type="term" value="F:thiamine diphosphokinase activity"/>
    <property type="evidence" value="ECO:0007669"/>
    <property type="project" value="UniProtKB-UniRule"/>
</dbReference>
<dbReference type="GO" id="GO:0009229">
    <property type="term" value="P:thiamine diphosphate biosynthetic process"/>
    <property type="evidence" value="ECO:0007669"/>
    <property type="project" value="InterPro"/>
</dbReference>
<dbReference type="GO" id="GO:0006772">
    <property type="term" value="P:thiamine metabolic process"/>
    <property type="evidence" value="ECO:0007669"/>
    <property type="project" value="UniProtKB-UniRule"/>
</dbReference>
<keyword evidence="10" id="KW-1185">Reference proteome</keyword>
<dbReference type="GO" id="GO:0016301">
    <property type="term" value="F:kinase activity"/>
    <property type="evidence" value="ECO:0007669"/>
    <property type="project" value="UniProtKB-KW"/>
</dbReference>
<accession>A0A410WRF9</accession>
<evidence type="ECO:0000313" key="8">
    <source>
        <dbReference type="EMBL" id="QAV17008.1"/>
    </source>
</evidence>
<keyword evidence="1 7" id="KW-0808">Transferase</keyword>
<evidence type="ECO:0000259" key="6">
    <source>
        <dbReference type="SMART" id="SM00983"/>
    </source>
</evidence>
<evidence type="ECO:0000256" key="3">
    <source>
        <dbReference type="ARBA" id="ARBA00022777"/>
    </source>
</evidence>
<keyword evidence="4" id="KW-0067">ATP-binding</keyword>
<dbReference type="EMBL" id="JAMDMJ010000035">
    <property type="protein sequence ID" value="MCY9598799.1"/>
    <property type="molecule type" value="Genomic_DNA"/>
</dbReference>
<dbReference type="InterPro" id="IPR007373">
    <property type="entry name" value="Thiamin_PyroPKinase_B1-bd"/>
</dbReference>
<dbReference type="Pfam" id="PF04265">
    <property type="entry name" value="TPK_B1_binding"/>
    <property type="match status" value="1"/>
</dbReference>
<dbReference type="PANTHER" id="PTHR41299:SF1">
    <property type="entry name" value="THIAMINE PYROPHOSPHOKINASE"/>
    <property type="match status" value="1"/>
</dbReference>
<evidence type="ECO:0000256" key="1">
    <source>
        <dbReference type="ARBA" id="ARBA00022679"/>
    </source>
</evidence>
<dbReference type="PANTHER" id="PTHR41299">
    <property type="entry name" value="THIAMINE PYROPHOSPHOKINASE"/>
    <property type="match status" value="1"/>
</dbReference>
<dbReference type="GO" id="GO:0030975">
    <property type="term" value="F:thiamine binding"/>
    <property type="evidence" value="ECO:0007669"/>
    <property type="project" value="InterPro"/>
</dbReference>
<dbReference type="NCBIfam" id="TIGR01378">
    <property type="entry name" value="thi_PPkinase"/>
    <property type="match status" value="1"/>
</dbReference>
<evidence type="ECO:0000256" key="2">
    <source>
        <dbReference type="ARBA" id="ARBA00022741"/>
    </source>
</evidence>
<dbReference type="AlphaFoldDB" id="A0A410WRF9"/>
<sequence length="219" mass="23840">MTLTQQRIFIVTGGAFGPWAEEHLNTLNPGTDLLVGADRGALHLVRSGYRPRLSLGDFDSVTPEELAEIRSGSEEFTACDPVDKNWTDTELAYTWALERSPSEIILLGALGTRLDHTLANIHLLRKGAEAGIRSRIIDDHNDIELVRDRIVITAGPYAQVSLLPLTTEVTGITLSGFQYPLENATLQIGQSLGISNVLQAGQGTISIRSGLLLVIRSRD</sequence>
<proteinExistence type="predicted"/>
<gene>
    <name evidence="7" type="ORF">M5X16_23875</name>
    <name evidence="8" type="ORF">PC41400_04635</name>
</gene>